<accession>A0A0G1U4W8</accession>
<dbReference type="EMBL" id="LCNT01000003">
    <property type="protein sequence ID" value="KKU61378.1"/>
    <property type="molecule type" value="Genomic_DNA"/>
</dbReference>
<keyword evidence="1" id="KW-1133">Transmembrane helix</keyword>
<evidence type="ECO:0000256" key="1">
    <source>
        <dbReference type="SAM" id="Phobius"/>
    </source>
</evidence>
<comment type="caution">
    <text evidence="2">The sequence shown here is derived from an EMBL/GenBank/DDBJ whole genome shotgun (WGS) entry which is preliminary data.</text>
</comment>
<name>A0A0G1U4W8_9BACT</name>
<evidence type="ECO:0000313" key="3">
    <source>
        <dbReference type="Proteomes" id="UP000033860"/>
    </source>
</evidence>
<evidence type="ECO:0000313" key="2">
    <source>
        <dbReference type="EMBL" id="KKU61378.1"/>
    </source>
</evidence>
<proteinExistence type="predicted"/>
<evidence type="ECO:0008006" key="4">
    <source>
        <dbReference type="Google" id="ProtNLM"/>
    </source>
</evidence>
<reference evidence="2 3" key="1">
    <citation type="journal article" date="2015" name="Nature">
        <title>rRNA introns, odd ribosomes, and small enigmatic genomes across a large radiation of phyla.</title>
        <authorList>
            <person name="Brown C.T."/>
            <person name="Hug L.A."/>
            <person name="Thomas B.C."/>
            <person name="Sharon I."/>
            <person name="Castelle C.J."/>
            <person name="Singh A."/>
            <person name="Wilkins M.J."/>
            <person name="Williams K.H."/>
            <person name="Banfield J.F."/>
        </authorList>
    </citation>
    <scope>NUCLEOTIDE SEQUENCE [LARGE SCALE GENOMIC DNA]</scope>
</reference>
<keyword evidence="1" id="KW-0472">Membrane</keyword>
<gene>
    <name evidence="2" type="ORF">UX85_C0003G0037</name>
</gene>
<feature type="transmembrane region" description="Helical" evidence="1">
    <location>
        <begin position="13"/>
        <end position="35"/>
    </location>
</feature>
<organism evidence="2 3">
    <name type="scientific">Candidatus Beckwithbacteria bacterium GW2011_GWB1_47_15</name>
    <dbReference type="NCBI Taxonomy" id="1618371"/>
    <lineage>
        <taxon>Bacteria</taxon>
        <taxon>Candidatus Beckwithiibacteriota</taxon>
    </lineage>
</organism>
<dbReference type="Proteomes" id="UP000033860">
    <property type="component" value="Unassembled WGS sequence"/>
</dbReference>
<keyword evidence="1" id="KW-0812">Transmembrane</keyword>
<sequence>MKKTSAGQSLVEVVVAIGVMSLLLMALLALVSLSVKNSRVARDRSKAVALAQQGVELMRTYRDYSYTLLAAAAGETYVLAANWAVEDGLVTAGCDETSFMDETDYFSRCVRVIMVEPSQVEVAVTVYWQEGNKLNATEQTTRLSSWQI</sequence>
<dbReference type="AlphaFoldDB" id="A0A0G1U4W8"/>
<protein>
    <recommendedName>
        <fullName evidence="4">Type II secretion system protein</fullName>
    </recommendedName>
</protein>